<dbReference type="Pfam" id="PF02534">
    <property type="entry name" value="T4SS-DNA_transf"/>
    <property type="match status" value="1"/>
</dbReference>
<evidence type="ECO:0000313" key="10">
    <source>
        <dbReference type="Proteomes" id="UP000424673"/>
    </source>
</evidence>
<evidence type="ECO:0000256" key="8">
    <source>
        <dbReference type="SAM" id="Phobius"/>
    </source>
</evidence>
<dbReference type="PANTHER" id="PTHR37937">
    <property type="entry name" value="CONJUGATIVE TRANSFER: DNA TRANSPORT"/>
    <property type="match status" value="1"/>
</dbReference>
<gene>
    <name evidence="9" type="ORF">F7D13_16855</name>
</gene>
<proteinExistence type="inferred from homology"/>
<feature type="transmembrane region" description="Helical" evidence="8">
    <location>
        <begin position="83"/>
        <end position="103"/>
    </location>
</feature>
<keyword evidence="9" id="KW-0614">Plasmid</keyword>
<dbReference type="RefSeq" id="WP_154453942.1">
    <property type="nucleotide sequence ID" value="NZ_CP044329.1"/>
</dbReference>
<keyword evidence="6 8" id="KW-0472">Membrane</keyword>
<keyword evidence="3" id="KW-1003">Cell membrane</keyword>
<geneLocation type="plasmid" evidence="9 10">
    <name>unnamed1</name>
</geneLocation>
<dbReference type="Proteomes" id="UP000424673">
    <property type="component" value="Plasmid unnamed1"/>
</dbReference>
<reference evidence="9 10" key="1">
    <citation type="journal article" date="2021" name="AMB Express">
        <title>Isolation and characterisation of Methylocystis spp. for poly-3-hydroxybutyrate production using waste methane feedstocks.</title>
        <authorList>
            <person name="Rumah B.L."/>
            <person name="Stead C.E."/>
            <person name="Claxton Stevens B.H."/>
            <person name="Minton N.P."/>
            <person name="Grosse-Honebrink A."/>
            <person name="Zhang Y."/>
        </authorList>
    </citation>
    <scope>NUCLEOTIDE SEQUENCE [LARGE SCALE GENOMIC DNA]</scope>
    <source>
        <strain evidence="9 10">BRCS1</strain>
    </source>
</reference>
<keyword evidence="5 8" id="KW-1133">Transmembrane helix</keyword>
<evidence type="ECO:0000256" key="6">
    <source>
        <dbReference type="ARBA" id="ARBA00023136"/>
    </source>
</evidence>
<feature type="transmembrane region" description="Helical" evidence="8">
    <location>
        <begin position="29"/>
        <end position="55"/>
    </location>
</feature>
<dbReference type="InterPro" id="IPR003688">
    <property type="entry name" value="TraG/VirD4"/>
</dbReference>
<dbReference type="InterPro" id="IPR027417">
    <property type="entry name" value="P-loop_NTPase"/>
</dbReference>
<dbReference type="EMBL" id="CP044329">
    <property type="protein sequence ID" value="QGM95777.1"/>
    <property type="molecule type" value="Genomic_DNA"/>
</dbReference>
<evidence type="ECO:0000256" key="1">
    <source>
        <dbReference type="ARBA" id="ARBA00004651"/>
    </source>
</evidence>
<dbReference type="CDD" id="cd01127">
    <property type="entry name" value="TrwB_TraG_TraD_VirD4"/>
    <property type="match status" value="2"/>
</dbReference>
<accession>A0ABX6EN45</accession>
<organism evidence="9 10">
    <name type="scientific">Methylocystis rosea</name>
    <dbReference type="NCBI Taxonomy" id="173366"/>
    <lineage>
        <taxon>Bacteria</taxon>
        <taxon>Pseudomonadati</taxon>
        <taxon>Pseudomonadota</taxon>
        <taxon>Alphaproteobacteria</taxon>
        <taxon>Hyphomicrobiales</taxon>
        <taxon>Methylocystaceae</taxon>
        <taxon>Methylocystis</taxon>
    </lineage>
</organism>
<evidence type="ECO:0000256" key="2">
    <source>
        <dbReference type="ARBA" id="ARBA00008806"/>
    </source>
</evidence>
<dbReference type="Gene3D" id="3.40.50.300">
    <property type="entry name" value="P-loop containing nucleotide triphosphate hydrolases"/>
    <property type="match status" value="1"/>
</dbReference>
<evidence type="ECO:0000256" key="4">
    <source>
        <dbReference type="ARBA" id="ARBA00022692"/>
    </source>
</evidence>
<evidence type="ECO:0000256" key="3">
    <source>
        <dbReference type="ARBA" id="ARBA00022475"/>
    </source>
</evidence>
<comment type="subcellular location">
    <subcellularLocation>
        <location evidence="1">Cell membrane</location>
        <topology evidence="1">Multi-pass membrane protein</topology>
    </subcellularLocation>
</comment>
<dbReference type="PANTHER" id="PTHR37937:SF1">
    <property type="entry name" value="CONJUGATIVE TRANSFER: DNA TRANSPORT"/>
    <property type="match status" value="1"/>
</dbReference>
<sequence length="691" mass="75204">MPSDSRSLGGLSALGKIARSEWERSWPRLTLAIGLSLLAAAIFLLVASNVLLIGLRAHDGGLHLFDILTLAPQFGADKRLDRWLTIGFIAGAVTTFALLGMILRARPRPLHGAARFATPHDIKAAGLRAKNGLLLAQVNGKLLTFGGTEHVIVYAPTRSGKGVGVVIPNLLSWSDSVVVLDVKKENFIKTAGFRAAHGQNVYLFDPVDPEGRTARYNPLSFVRRDPADLYDDLQRIAGMLFPPEPRGDPFWTEAARSAFIAIGGYIAETPQLPFTIGEILRQLTVASDVKAHFESVLTTRKAGPDPLSTSCVAALNDFLAASENTLQSVRKTVTARLGLWLNPRIDAATSASDFDLSKLRSEAISIYLAVTPDNLDRLAPLLNLFFQQVVDLNARELPEHNPAHSRQLLLLLDEFPSLGHVGVLAKSVAFVAGYGVRLLTVLQSPSQLRAIYGADEARNFLTNHAVEIVFTPKEHDVAVELSERFGTQTVEAKSRSRPWGFSNRSCSETISDHRRPLLLPQELKLTPKAKAFVLMAGVPPILADKLVYHEDRRFTSRLLPPPIIEPMPAPANEALASQVLQLQQNVAELRAIVIRRPLTEAEIDDPASIPADALSSLADVPLDLENVSEEALNDWVAGYIDGAARYDASSEATEASENSSAPQPVESEDARAKGASGRGQRRRRSRELSRG</sequence>
<keyword evidence="10" id="KW-1185">Reference proteome</keyword>
<evidence type="ECO:0000313" key="9">
    <source>
        <dbReference type="EMBL" id="QGM95777.1"/>
    </source>
</evidence>
<name>A0ABX6EN45_9HYPH</name>
<evidence type="ECO:0000256" key="7">
    <source>
        <dbReference type="SAM" id="MobiDB-lite"/>
    </source>
</evidence>
<feature type="region of interest" description="Disordered" evidence="7">
    <location>
        <begin position="647"/>
        <end position="691"/>
    </location>
</feature>
<protein>
    <submittedName>
        <fullName evidence="9">Type IV secretory system conjugative DNA transfer family protein</fullName>
    </submittedName>
</protein>
<keyword evidence="4 8" id="KW-0812">Transmembrane</keyword>
<evidence type="ECO:0000256" key="5">
    <source>
        <dbReference type="ARBA" id="ARBA00022989"/>
    </source>
</evidence>
<comment type="similarity">
    <text evidence="2">Belongs to the VirD4/TraG family.</text>
</comment>
<dbReference type="InterPro" id="IPR051539">
    <property type="entry name" value="T4SS-coupling_protein"/>
</dbReference>
<feature type="compositionally biased region" description="Low complexity" evidence="7">
    <location>
        <begin position="649"/>
        <end position="661"/>
    </location>
</feature>
<dbReference type="SUPFAM" id="SSF52540">
    <property type="entry name" value="P-loop containing nucleoside triphosphate hydrolases"/>
    <property type="match status" value="1"/>
</dbReference>